<reference evidence="7 9" key="1">
    <citation type="submission" date="2017-12" db="EMBL/GenBank/DDBJ databases">
        <title>Complete genome sequence of Herbivorax saccincola GGR1, a novel Cellulosome-producing hydrolytic bacterium in a thermophilic biogas plant, established by Illumina and Nanopore MinION sequencing.</title>
        <authorList>
            <person name="Pechtl A."/>
            <person name="Ruckert C."/>
            <person name="Koeck D.E."/>
            <person name="Maus I."/>
            <person name="Winkler A."/>
            <person name="Kalinowski J."/>
            <person name="Puhler A."/>
            <person name="Schwarz W.W."/>
            <person name="Zverlov V.V."/>
            <person name="Schluter A."/>
            <person name="Liebl W."/>
        </authorList>
    </citation>
    <scope>NUCLEOTIDE SEQUENCE [LARGE SCALE GENOMIC DNA]</scope>
    <source>
        <strain evidence="7">GGR1</strain>
        <strain evidence="9">SR1</strain>
    </source>
</reference>
<evidence type="ECO:0000313" key="7">
    <source>
        <dbReference type="EMBL" id="AUG58496.1"/>
    </source>
</evidence>
<dbReference type="RefSeq" id="WP_101303002.1">
    <property type="nucleotide sequence ID" value="NZ_CP025197.1"/>
</dbReference>
<accession>A0A2K9E9Z1</accession>
<evidence type="ECO:0000256" key="1">
    <source>
        <dbReference type="ARBA" id="ARBA00010641"/>
    </source>
</evidence>
<dbReference type="OrthoDB" id="9789355at2"/>
<dbReference type="Pfam" id="PF08281">
    <property type="entry name" value="Sigma70_r4_2"/>
    <property type="match status" value="1"/>
</dbReference>
<dbReference type="InterPro" id="IPR013249">
    <property type="entry name" value="RNA_pol_sigma70_r4_t2"/>
</dbReference>
<dbReference type="InterPro" id="IPR013324">
    <property type="entry name" value="RNA_pol_sigma_r3/r4-like"/>
</dbReference>
<keyword evidence="9" id="KW-1185">Reference proteome</keyword>
<dbReference type="AlphaFoldDB" id="A0A2K9E9Z1"/>
<dbReference type="KEGG" id="hsc:HVS_13145"/>
<dbReference type="InterPro" id="IPR007627">
    <property type="entry name" value="RNA_pol_sigma70_r2"/>
</dbReference>
<reference evidence="8 10" key="2">
    <citation type="journal article" date="2018" name="Syst. Appl. Microbiol.">
        <title>Characterization and high-quality draft genome sequence of Herbivorax saccincola A7, an anaerobic, alkaliphilic, thermophilic, cellulolytic, and xylanolytic bacterium.</title>
        <authorList>
            <person name="Aikawa S."/>
            <person name="Baramee S."/>
            <person name="Sermsathanaswadi J."/>
            <person name="Thianheng P."/>
            <person name="Tachaapaikoon C."/>
            <person name="Shikata A."/>
            <person name="Waeonukul R."/>
            <person name="Pason P."/>
            <person name="Ratanakhanokchai K."/>
            <person name="Kosugi A."/>
        </authorList>
    </citation>
    <scope>NUCLEOTIDE SEQUENCE [LARGE SCALE GENOMIC DNA]</scope>
    <source>
        <strain evidence="8 10">A7</strain>
    </source>
</reference>
<evidence type="ECO:0000313" key="10">
    <source>
        <dbReference type="Proteomes" id="UP000239720"/>
    </source>
</evidence>
<dbReference type="InterPro" id="IPR036388">
    <property type="entry name" value="WH-like_DNA-bd_sf"/>
</dbReference>
<dbReference type="GO" id="GO:0016987">
    <property type="term" value="F:sigma factor activity"/>
    <property type="evidence" value="ECO:0007669"/>
    <property type="project" value="UniProtKB-KW"/>
</dbReference>
<dbReference type="GO" id="GO:0003677">
    <property type="term" value="F:DNA binding"/>
    <property type="evidence" value="ECO:0007669"/>
    <property type="project" value="InterPro"/>
</dbReference>
<feature type="domain" description="RNA polymerase sigma-70 region 2" evidence="5">
    <location>
        <begin position="23"/>
        <end position="89"/>
    </location>
</feature>
<dbReference type="SUPFAM" id="SSF88946">
    <property type="entry name" value="Sigma2 domain of RNA polymerase sigma factors"/>
    <property type="match status" value="1"/>
</dbReference>
<dbReference type="EMBL" id="CP025197">
    <property type="protein sequence ID" value="AUG58496.1"/>
    <property type="molecule type" value="Genomic_DNA"/>
</dbReference>
<protein>
    <submittedName>
        <fullName evidence="7">ECF RNA polymerase sigma factor SigW</fullName>
    </submittedName>
    <submittedName>
        <fullName evidence="8">RNA polymerase subunit sigma-24</fullName>
    </submittedName>
</protein>
<dbReference type="CDD" id="cd06171">
    <property type="entry name" value="Sigma70_r4"/>
    <property type="match status" value="1"/>
</dbReference>
<keyword evidence="4" id="KW-0804">Transcription</keyword>
<dbReference type="InterPro" id="IPR014284">
    <property type="entry name" value="RNA_pol_sigma-70_dom"/>
</dbReference>
<sequence length="184" mass="21784">MDISDALLVKRCLEGDTQAFSGLVKRYKKLIYNIIYNIIYNKDEVNDIAQEVFIRIYKSLDKYNPQYKFSTWCAKIATNYCYDVLKKKRVECVPIEDAYGLHSEADTPEDSYIKREQRDRINNEIMNLPEKYRILLILYHKNGLSYEEMSQVLDEPMSIIKNRIYRARKMLKDKLASGRKEGIT</sequence>
<evidence type="ECO:0000256" key="2">
    <source>
        <dbReference type="ARBA" id="ARBA00023015"/>
    </source>
</evidence>
<evidence type="ECO:0000256" key="4">
    <source>
        <dbReference type="ARBA" id="ARBA00023163"/>
    </source>
</evidence>
<dbReference type="InterPro" id="IPR039425">
    <property type="entry name" value="RNA_pol_sigma-70-like"/>
</dbReference>
<organism evidence="7 9">
    <name type="scientific">Acetivibrio saccincola</name>
    <dbReference type="NCBI Taxonomy" id="1677857"/>
    <lineage>
        <taxon>Bacteria</taxon>
        <taxon>Bacillati</taxon>
        <taxon>Bacillota</taxon>
        <taxon>Clostridia</taxon>
        <taxon>Eubacteriales</taxon>
        <taxon>Oscillospiraceae</taxon>
        <taxon>Acetivibrio</taxon>
    </lineage>
</organism>
<evidence type="ECO:0000313" key="9">
    <source>
        <dbReference type="Proteomes" id="UP000233534"/>
    </source>
</evidence>
<evidence type="ECO:0000256" key="3">
    <source>
        <dbReference type="ARBA" id="ARBA00023082"/>
    </source>
</evidence>
<comment type="similarity">
    <text evidence="1">Belongs to the sigma-70 factor family. ECF subfamily.</text>
</comment>
<proteinExistence type="inferred from homology"/>
<dbReference type="GO" id="GO:0006352">
    <property type="term" value="P:DNA-templated transcription initiation"/>
    <property type="evidence" value="ECO:0007669"/>
    <property type="project" value="InterPro"/>
</dbReference>
<evidence type="ECO:0000259" key="6">
    <source>
        <dbReference type="Pfam" id="PF08281"/>
    </source>
</evidence>
<name>A0A2K9E9Z1_9FIRM</name>
<dbReference type="SUPFAM" id="SSF88659">
    <property type="entry name" value="Sigma3 and sigma4 domains of RNA polymerase sigma factors"/>
    <property type="match status" value="1"/>
</dbReference>
<dbReference type="Proteomes" id="UP000239720">
    <property type="component" value="Unassembled WGS sequence"/>
</dbReference>
<gene>
    <name evidence="7" type="primary">sigW3</name>
    <name evidence="8" type="ORF">B9R14_05760</name>
    <name evidence="7" type="ORF">HVS_13145</name>
</gene>
<dbReference type="Proteomes" id="UP000233534">
    <property type="component" value="Chromosome"/>
</dbReference>
<dbReference type="Pfam" id="PF04542">
    <property type="entry name" value="Sigma70_r2"/>
    <property type="match status" value="1"/>
</dbReference>
<evidence type="ECO:0000259" key="5">
    <source>
        <dbReference type="Pfam" id="PF04542"/>
    </source>
</evidence>
<dbReference type="Gene3D" id="1.10.1740.10">
    <property type="match status" value="1"/>
</dbReference>
<dbReference type="NCBIfam" id="TIGR02937">
    <property type="entry name" value="sigma70-ECF"/>
    <property type="match status" value="1"/>
</dbReference>
<dbReference type="InterPro" id="IPR013325">
    <property type="entry name" value="RNA_pol_sigma_r2"/>
</dbReference>
<dbReference type="Gene3D" id="1.10.10.10">
    <property type="entry name" value="Winged helix-like DNA-binding domain superfamily/Winged helix DNA-binding domain"/>
    <property type="match status" value="1"/>
</dbReference>
<dbReference type="PANTHER" id="PTHR43133">
    <property type="entry name" value="RNA POLYMERASE ECF-TYPE SIGMA FACTO"/>
    <property type="match status" value="1"/>
</dbReference>
<dbReference type="EMBL" id="NEMB01000003">
    <property type="protein sequence ID" value="PQQ66303.1"/>
    <property type="molecule type" value="Genomic_DNA"/>
</dbReference>
<evidence type="ECO:0000313" key="8">
    <source>
        <dbReference type="EMBL" id="PQQ66303.1"/>
    </source>
</evidence>
<keyword evidence="3" id="KW-0731">Sigma factor</keyword>
<dbReference type="PANTHER" id="PTHR43133:SF51">
    <property type="entry name" value="RNA POLYMERASE SIGMA FACTOR"/>
    <property type="match status" value="1"/>
</dbReference>
<feature type="domain" description="RNA polymerase sigma factor 70 region 4 type 2" evidence="6">
    <location>
        <begin position="120"/>
        <end position="171"/>
    </location>
</feature>
<keyword evidence="2" id="KW-0805">Transcription regulation</keyword>